<sequence length="485" mass="52176">MQVANAIVDAAPEAKPRDVEGAPANTNSPPPSAPRVSSSSSIRVTTTGNHSFIGNSPSRAVSFAGPSEGSPNKAGTSPKVGGSTQAPQSAHSPSYTLHSSISGATDFGWDDSDSQSSMSGYSAYSGGRKERRGSDGDGTLGQANSYYMRLARFYKAYNPEKLGRIEEFLAAYKGEEEQLFRILVSKYGAEPSVTGDRADSGGTRPQDADGKSDNGSMYHYAGARWSLPKTVTPLQGGTDVDTPYWPGNRAISDVDLMSLLKNLRTENEELSRCFLGVLAQHPTTSFNGVVYITKTPLPPSDGRELFLGHLWAGRLANNKSLVHQNVTFTRNVLHCTEACQHGQGRLGAHERWRLTVYFSEGSPLSLYRVMWDPILEQEPASTSSGTGTAGGELSRTTSLGSLTRDHARRVRPMEQPVQPASPPKHTDAATPPAASTPLDPAQAQSVISLVDSKLQQFFTGFESAVVRRLTDLEKRVSTLEARGRQ</sequence>
<evidence type="ECO:0000313" key="2">
    <source>
        <dbReference type="EMBL" id="CUG55340.1"/>
    </source>
</evidence>
<evidence type="ECO:0000313" key="3">
    <source>
        <dbReference type="Proteomes" id="UP000051952"/>
    </source>
</evidence>
<feature type="region of interest" description="Disordered" evidence="1">
    <location>
        <begin position="378"/>
        <end position="440"/>
    </location>
</feature>
<feature type="compositionally biased region" description="Polar residues" evidence="1">
    <location>
        <begin position="82"/>
        <end position="103"/>
    </location>
</feature>
<dbReference type="Proteomes" id="UP000051952">
    <property type="component" value="Unassembled WGS sequence"/>
</dbReference>
<protein>
    <submittedName>
        <fullName evidence="2">Uncharacterized protein</fullName>
    </submittedName>
</protein>
<proteinExistence type="predicted"/>
<feature type="region of interest" description="Disordered" evidence="1">
    <location>
        <begin position="1"/>
        <end position="140"/>
    </location>
</feature>
<evidence type="ECO:0000256" key="1">
    <source>
        <dbReference type="SAM" id="MobiDB-lite"/>
    </source>
</evidence>
<dbReference type="EMBL" id="CYKH01000868">
    <property type="protein sequence ID" value="CUG55340.1"/>
    <property type="molecule type" value="Genomic_DNA"/>
</dbReference>
<reference evidence="3" key="1">
    <citation type="submission" date="2015-09" db="EMBL/GenBank/DDBJ databases">
        <authorList>
            <consortium name="Pathogen Informatics"/>
        </authorList>
    </citation>
    <scope>NUCLEOTIDE SEQUENCE [LARGE SCALE GENOMIC DNA]</scope>
    <source>
        <strain evidence="3">Lake Konstanz</strain>
    </source>
</reference>
<gene>
    <name evidence="2" type="ORF">BSAL_81145</name>
</gene>
<accession>A0A0S4J1T4</accession>
<dbReference type="AlphaFoldDB" id="A0A0S4J1T4"/>
<feature type="compositionally biased region" description="Low complexity" evidence="1">
    <location>
        <begin position="428"/>
        <end position="440"/>
    </location>
</feature>
<feature type="compositionally biased region" description="Polar residues" evidence="1">
    <location>
        <begin position="42"/>
        <end position="59"/>
    </location>
</feature>
<dbReference type="OrthoDB" id="277199at2759"/>
<feature type="compositionally biased region" description="Low complexity" evidence="1">
    <location>
        <begin position="114"/>
        <end position="126"/>
    </location>
</feature>
<keyword evidence="3" id="KW-1185">Reference proteome</keyword>
<feature type="region of interest" description="Disordered" evidence="1">
    <location>
        <begin position="191"/>
        <end position="215"/>
    </location>
</feature>
<organism evidence="2 3">
    <name type="scientific">Bodo saltans</name>
    <name type="common">Flagellated protozoan</name>
    <dbReference type="NCBI Taxonomy" id="75058"/>
    <lineage>
        <taxon>Eukaryota</taxon>
        <taxon>Discoba</taxon>
        <taxon>Euglenozoa</taxon>
        <taxon>Kinetoplastea</taxon>
        <taxon>Metakinetoplastina</taxon>
        <taxon>Eubodonida</taxon>
        <taxon>Bodonidae</taxon>
        <taxon>Bodo</taxon>
    </lineage>
</organism>
<dbReference type="PANTHER" id="PTHR39666:SF4">
    <property type="match status" value="1"/>
</dbReference>
<name>A0A0S4J1T4_BODSA</name>
<dbReference type="VEuPathDB" id="TriTrypDB:BSAL_81145"/>
<dbReference type="PANTHER" id="PTHR39666">
    <property type="entry name" value="RANBP2-TYPE DOMAIN-CONTAINING PROTEIN"/>
    <property type="match status" value="1"/>
</dbReference>